<dbReference type="EMBL" id="NRSG01000080">
    <property type="protein sequence ID" value="MBK1659061.1"/>
    <property type="molecule type" value="Genomic_DNA"/>
</dbReference>
<gene>
    <name evidence="2" type="ORF">CKO45_12535</name>
</gene>
<comment type="caution">
    <text evidence="2">The sequence shown here is derived from an EMBL/GenBank/DDBJ whole genome shotgun (WGS) entry which is preliminary data.</text>
</comment>
<feature type="chain" id="PRO_5046423966" evidence="1">
    <location>
        <begin position="26"/>
        <end position="153"/>
    </location>
</feature>
<dbReference type="RefSeq" id="WP_133220631.1">
    <property type="nucleotide sequence ID" value="NZ_NRSG01000080.1"/>
</dbReference>
<sequence>MPLARLRLTALVLAALLAAPVGAPAGAEPARFIELVPSGGEVPVHLAVSQVVRVARVDQATAIDTISYVQQQSIEPVEAVAQRLMAAGLRLVPLTDLANRRLYVAPERVVIVRRSPERHAEGARASLVMAGLRLRNDVAVRETVEEVMAALGR</sequence>
<evidence type="ECO:0000313" key="3">
    <source>
        <dbReference type="Proteomes" id="UP000697995"/>
    </source>
</evidence>
<keyword evidence="3" id="KW-1185">Reference proteome</keyword>
<organism evidence="2 3">
    <name type="scientific">Paracraurococcus ruber</name>
    <dbReference type="NCBI Taxonomy" id="77675"/>
    <lineage>
        <taxon>Bacteria</taxon>
        <taxon>Pseudomonadati</taxon>
        <taxon>Pseudomonadota</taxon>
        <taxon>Alphaproteobacteria</taxon>
        <taxon>Acetobacterales</taxon>
        <taxon>Roseomonadaceae</taxon>
        <taxon>Paracraurococcus</taxon>
    </lineage>
</organism>
<protein>
    <submittedName>
        <fullName evidence="2">Uncharacterized protein</fullName>
    </submittedName>
</protein>
<feature type="signal peptide" evidence="1">
    <location>
        <begin position="1"/>
        <end position="25"/>
    </location>
</feature>
<evidence type="ECO:0000313" key="2">
    <source>
        <dbReference type="EMBL" id="MBK1659061.1"/>
    </source>
</evidence>
<dbReference type="Proteomes" id="UP000697995">
    <property type="component" value="Unassembled WGS sequence"/>
</dbReference>
<accession>A0ABS1CXX3</accession>
<reference evidence="2 3" key="1">
    <citation type="journal article" date="2020" name="Microorganisms">
        <title>Osmotic Adaptation and Compatible Solute Biosynthesis of Phototrophic Bacteria as Revealed from Genome Analyses.</title>
        <authorList>
            <person name="Imhoff J.F."/>
            <person name="Rahn T."/>
            <person name="Kunzel S."/>
            <person name="Keller A."/>
            <person name="Neulinger S.C."/>
        </authorList>
    </citation>
    <scope>NUCLEOTIDE SEQUENCE [LARGE SCALE GENOMIC DNA]</scope>
    <source>
        <strain evidence="2 3">DSM 15382</strain>
    </source>
</reference>
<proteinExistence type="predicted"/>
<name>A0ABS1CXX3_9PROT</name>
<evidence type="ECO:0000256" key="1">
    <source>
        <dbReference type="SAM" id="SignalP"/>
    </source>
</evidence>
<keyword evidence="1" id="KW-0732">Signal</keyword>